<name>T0ZYS8_9ZZZZ</name>
<reference evidence="3" key="1">
    <citation type="submission" date="2013-08" db="EMBL/GenBank/DDBJ databases">
        <authorList>
            <person name="Mendez C."/>
            <person name="Richter M."/>
            <person name="Ferrer M."/>
            <person name="Sanchez J."/>
        </authorList>
    </citation>
    <scope>NUCLEOTIDE SEQUENCE</scope>
</reference>
<keyword evidence="3" id="KW-0808">Transferase</keyword>
<protein>
    <submittedName>
        <fullName evidence="3">CobB/CobQ-like glutamine amidotransferase domain protein</fullName>
    </submittedName>
</protein>
<dbReference type="EMBL" id="AUZZ01009332">
    <property type="protein sequence ID" value="EQD33884.1"/>
    <property type="molecule type" value="Genomic_DNA"/>
</dbReference>
<evidence type="ECO:0000259" key="2">
    <source>
        <dbReference type="Pfam" id="PF07685"/>
    </source>
</evidence>
<dbReference type="AlphaFoldDB" id="T0ZYS8"/>
<dbReference type="PROSITE" id="PS51274">
    <property type="entry name" value="GATASE_COBBQ"/>
    <property type="match status" value="1"/>
</dbReference>
<comment type="caution">
    <text evidence="3">The sequence shown here is derived from an EMBL/GenBank/DDBJ whole genome shotgun (WGS) entry which is preliminary data.</text>
</comment>
<reference evidence="3" key="2">
    <citation type="journal article" date="2014" name="ISME J.">
        <title>Microbial stratification in low pH oxic and suboxic macroscopic growths along an acid mine drainage.</title>
        <authorList>
            <person name="Mendez-Garcia C."/>
            <person name="Mesa V."/>
            <person name="Sprenger R.R."/>
            <person name="Richter M."/>
            <person name="Diez M.S."/>
            <person name="Solano J."/>
            <person name="Bargiela R."/>
            <person name="Golyshina O.V."/>
            <person name="Manteca A."/>
            <person name="Ramos J.L."/>
            <person name="Gallego J.R."/>
            <person name="Llorente I."/>
            <person name="Martins Dos Santos V.A."/>
            <person name="Jensen O.N."/>
            <person name="Pelaez A.I."/>
            <person name="Sanchez J."/>
            <person name="Ferrer M."/>
        </authorList>
    </citation>
    <scope>NUCLEOTIDE SEQUENCE</scope>
</reference>
<gene>
    <name evidence="3" type="ORF">B2A_12924</name>
</gene>
<dbReference type="GO" id="GO:0016740">
    <property type="term" value="F:transferase activity"/>
    <property type="evidence" value="ECO:0007669"/>
    <property type="project" value="UniProtKB-KW"/>
</dbReference>
<feature type="non-terminal residue" evidence="3">
    <location>
        <position position="1"/>
    </location>
</feature>
<dbReference type="PANTHER" id="PTHR21343:SF1">
    <property type="entry name" value="COBYRIC ACID SYNTHASE"/>
    <property type="match status" value="1"/>
</dbReference>
<keyword evidence="1 3" id="KW-0315">Glutamine amidotransferase</keyword>
<dbReference type="InterPro" id="IPR011698">
    <property type="entry name" value="GATase_3"/>
</dbReference>
<proteinExistence type="predicted"/>
<organism evidence="3">
    <name type="scientific">mine drainage metagenome</name>
    <dbReference type="NCBI Taxonomy" id="410659"/>
    <lineage>
        <taxon>unclassified sequences</taxon>
        <taxon>metagenomes</taxon>
        <taxon>ecological metagenomes</taxon>
    </lineage>
</organism>
<sequence length="112" mass="11733">GYEIHMGRSAGAALEHPLVVLEEGRPDGAISPDGRILGTYVHGLFEEPTACAALLAWAGLGTPVLLDHRARREQAIERLADAVESSLNVALLLDGLEPGGRPLAAPHATGLR</sequence>
<dbReference type="Pfam" id="PF07685">
    <property type="entry name" value="GATase_3"/>
    <property type="match status" value="1"/>
</dbReference>
<accession>T0ZYS8</accession>
<dbReference type="PANTHER" id="PTHR21343">
    <property type="entry name" value="DETHIOBIOTIN SYNTHETASE"/>
    <property type="match status" value="1"/>
</dbReference>
<evidence type="ECO:0000313" key="3">
    <source>
        <dbReference type="EMBL" id="EQD33884.1"/>
    </source>
</evidence>
<evidence type="ECO:0000256" key="1">
    <source>
        <dbReference type="ARBA" id="ARBA00022962"/>
    </source>
</evidence>
<feature type="domain" description="CobB/CobQ-like glutamine amidotransferase" evidence="2">
    <location>
        <begin position="1"/>
        <end position="48"/>
    </location>
</feature>